<sequence>MHLFVVLQYISVALLLLQRYALLLHSLSVQYPIIGAHTYVESQYVLWHQSWHLQCTPLHLFSCFAQAMKVPLGR</sequence>
<accession>A0A8J8P187</accession>
<protein>
    <submittedName>
        <fullName evidence="1">Uncharacterized protein</fullName>
    </submittedName>
</protein>
<name>A0A8J8P187_HALGN</name>
<gene>
    <name evidence="1" type="ORF">FGO68_gene2479</name>
</gene>
<evidence type="ECO:0000313" key="2">
    <source>
        <dbReference type="Proteomes" id="UP000785679"/>
    </source>
</evidence>
<evidence type="ECO:0000313" key="1">
    <source>
        <dbReference type="EMBL" id="TNV84025.1"/>
    </source>
</evidence>
<proteinExistence type="predicted"/>
<dbReference type="EMBL" id="RRYP01003208">
    <property type="protein sequence ID" value="TNV84025.1"/>
    <property type="molecule type" value="Genomic_DNA"/>
</dbReference>
<comment type="caution">
    <text evidence="1">The sequence shown here is derived from an EMBL/GenBank/DDBJ whole genome shotgun (WGS) entry which is preliminary data.</text>
</comment>
<keyword evidence="2" id="KW-1185">Reference proteome</keyword>
<organism evidence="1 2">
    <name type="scientific">Halteria grandinella</name>
    <dbReference type="NCBI Taxonomy" id="5974"/>
    <lineage>
        <taxon>Eukaryota</taxon>
        <taxon>Sar</taxon>
        <taxon>Alveolata</taxon>
        <taxon>Ciliophora</taxon>
        <taxon>Intramacronucleata</taxon>
        <taxon>Spirotrichea</taxon>
        <taxon>Stichotrichia</taxon>
        <taxon>Sporadotrichida</taxon>
        <taxon>Halteriidae</taxon>
        <taxon>Halteria</taxon>
    </lineage>
</organism>
<dbReference type="Proteomes" id="UP000785679">
    <property type="component" value="Unassembled WGS sequence"/>
</dbReference>
<reference evidence="1" key="1">
    <citation type="submission" date="2019-06" db="EMBL/GenBank/DDBJ databases">
        <authorList>
            <person name="Zheng W."/>
        </authorList>
    </citation>
    <scope>NUCLEOTIDE SEQUENCE</scope>
    <source>
        <strain evidence="1">QDHG01</strain>
    </source>
</reference>
<dbReference type="AlphaFoldDB" id="A0A8J8P187"/>